<dbReference type="Proteomes" id="UP000030710">
    <property type="component" value="Unassembled WGS sequence"/>
</dbReference>
<feature type="region of interest" description="Disordered" evidence="2">
    <location>
        <begin position="45"/>
        <end position="72"/>
    </location>
</feature>
<dbReference type="AlphaFoldDB" id="U1MTN8"/>
<keyword evidence="1" id="KW-0862">Zinc</keyword>
<dbReference type="eggNOG" id="ENOG502N5DK">
    <property type="taxonomic scope" value="Archaea"/>
</dbReference>
<dbReference type="GO" id="GO:0008270">
    <property type="term" value="F:zinc ion binding"/>
    <property type="evidence" value="ECO:0007669"/>
    <property type="project" value="UniProtKB-KW"/>
</dbReference>
<gene>
    <name evidence="4" type="ORF">J07HQW2_00087</name>
</gene>
<accession>U1MTN8</accession>
<reference evidence="4 5" key="1">
    <citation type="journal article" date="2013" name="PLoS ONE">
        <title>Assembly-driven community genomics of a hypersaline microbial ecosystem.</title>
        <authorList>
            <person name="Podell S."/>
            <person name="Ugalde J.A."/>
            <person name="Narasingarao P."/>
            <person name="Banfield J.F."/>
            <person name="Heidelberg K.B."/>
            <person name="Allen E.E."/>
        </authorList>
    </citation>
    <scope>NUCLEOTIDE SEQUENCE [LARGE SCALE GENOMIC DNA]</scope>
    <source>
        <strain evidence="5">J07HQW2</strain>
    </source>
</reference>
<keyword evidence="1" id="KW-0863">Zinc-finger</keyword>
<evidence type="ECO:0000256" key="2">
    <source>
        <dbReference type="SAM" id="MobiDB-lite"/>
    </source>
</evidence>
<keyword evidence="1" id="KW-0479">Metal-binding</keyword>
<dbReference type="EMBL" id="KE356561">
    <property type="protein sequence ID" value="ERG93654.1"/>
    <property type="molecule type" value="Genomic_DNA"/>
</dbReference>
<dbReference type="HOGENOM" id="CLU_800788_0_0_2"/>
<dbReference type="InterPro" id="IPR007527">
    <property type="entry name" value="Znf_SWIM"/>
</dbReference>
<evidence type="ECO:0000256" key="1">
    <source>
        <dbReference type="PROSITE-ProRule" id="PRU00325"/>
    </source>
</evidence>
<evidence type="ECO:0000313" key="4">
    <source>
        <dbReference type="EMBL" id="ERG93654.1"/>
    </source>
</evidence>
<feature type="domain" description="SWIM-type" evidence="3">
    <location>
        <begin position="268"/>
        <end position="304"/>
    </location>
</feature>
<proteinExistence type="predicted"/>
<protein>
    <recommendedName>
        <fullName evidence="3">SWIM-type domain-containing protein</fullName>
    </recommendedName>
</protein>
<dbReference type="STRING" id="1238425.J07HQW2_00087"/>
<evidence type="ECO:0000313" key="5">
    <source>
        <dbReference type="Proteomes" id="UP000030710"/>
    </source>
</evidence>
<evidence type="ECO:0000259" key="3">
    <source>
        <dbReference type="PROSITE" id="PS50966"/>
    </source>
</evidence>
<sequence length="346" mass="38984">MASCPSLAQVWCWTSHESTGSEVRDVERERSIPTYRYRFARLERESTDKPRSRGLTPRQLTRGGPISRDQLLGDYNPWEYNADTSPTSPWFREEQKPVGLKYAEASCDVRIQKEETLYEYFDDDSILADAPAYLAARLRDARGQSDPRDAVHKVGKNRKKWYQELIPGANLRQILKESSYGSLIEECIGPTPDANRLLEHNAFVGMVLVDDDTDPDVIAQEHDLDSVYILHESKLSHATTDEPVALADYGIELPAPTLVGEYDSGSQYTLIPWGDALTCSCPYKQTSSFRVMCKHELLASIVCGDRDSMFIPLTRGIDVPHRARRFVSSEIAVSHQPQTLEGNSSP</sequence>
<organism evidence="4 5">
    <name type="scientific">Haloquadratum walsbyi J07HQW2</name>
    <dbReference type="NCBI Taxonomy" id="1238425"/>
    <lineage>
        <taxon>Archaea</taxon>
        <taxon>Methanobacteriati</taxon>
        <taxon>Methanobacteriota</taxon>
        <taxon>Stenosarchaea group</taxon>
        <taxon>Halobacteria</taxon>
        <taxon>Halobacteriales</taxon>
        <taxon>Haloferacaceae</taxon>
        <taxon>Haloquadratum</taxon>
    </lineage>
</organism>
<name>U1MTN8_9EURY</name>
<dbReference type="PROSITE" id="PS50966">
    <property type="entry name" value="ZF_SWIM"/>
    <property type="match status" value="1"/>
</dbReference>